<feature type="compositionally biased region" description="Basic and acidic residues" evidence="1">
    <location>
        <begin position="231"/>
        <end position="246"/>
    </location>
</feature>
<protein>
    <submittedName>
        <fullName evidence="3">Uncharacterized protein</fullName>
    </submittedName>
</protein>
<proteinExistence type="predicted"/>
<comment type="caution">
    <text evidence="3">The sequence shown here is derived from an EMBL/GenBank/DDBJ whole genome shotgun (WGS) entry which is preliminary data.</text>
</comment>
<keyword evidence="2" id="KW-0812">Transmembrane</keyword>
<feature type="region of interest" description="Disordered" evidence="1">
    <location>
        <begin position="204"/>
        <end position="255"/>
    </location>
</feature>
<evidence type="ECO:0000256" key="1">
    <source>
        <dbReference type="SAM" id="MobiDB-lite"/>
    </source>
</evidence>
<accession>A0ABN3MWM7</accession>
<name>A0ABN3MWM7_STRLO</name>
<feature type="region of interest" description="Disordered" evidence="1">
    <location>
        <begin position="118"/>
        <end position="159"/>
    </location>
</feature>
<dbReference type="Proteomes" id="UP001501777">
    <property type="component" value="Unassembled WGS sequence"/>
</dbReference>
<feature type="compositionally biased region" description="Basic and acidic residues" evidence="1">
    <location>
        <begin position="75"/>
        <end position="84"/>
    </location>
</feature>
<keyword evidence="2" id="KW-0472">Membrane</keyword>
<gene>
    <name evidence="3" type="ORF">GCM10010276_66050</name>
</gene>
<evidence type="ECO:0000313" key="3">
    <source>
        <dbReference type="EMBL" id="GAA2510371.1"/>
    </source>
</evidence>
<feature type="region of interest" description="Disordered" evidence="1">
    <location>
        <begin position="65"/>
        <end position="87"/>
    </location>
</feature>
<keyword evidence="2" id="KW-1133">Transmembrane helix</keyword>
<feature type="transmembrane region" description="Helical" evidence="2">
    <location>
        <begin position="90"/>
        <end position="112"/>
    </location>
</feature>
<reference evidence="3 4" key="1">
    <citation type="journal article" date="2019" name="Int. J. Syst. Evol. Microbiol.">
        <title>The Global Catalogue of Microorganisms (GCM) 10K type strain sequencing project: providing services to taxonomists for standard genome sequencing and annotation.</title>
        <authorList>
            <consortium name="The Broad Institute Genomics Platform"/>
            <consortium name="The Broad Institute Genome Sequencing Center for Infectious Disease"/>
            <person name="Wu L."/>
            <person name="Ma J."/>
        </authorList>
    </citation>
    <scope>NUCLEOTIDE SEQUENCE [LARGE SCALE GENOMIC DNA]</scope>
    <source>
        <strain evidence="3 4">JCM 4395</strain>
    </source>
</reference>
<organism evidence="3 4">
    <name type="scientific">Streptomyces longisporus</name>
    <dbReference type="NCBI Taxonomy" id="1948"/>
    <lineage>
        <taxon>Bacteria</taxon>
        <taxon>Bacillati</taxon>
        <taxon>Actinomycetota</taxon>
        <taxon>Actinomycetes</taxon>
        <taxon>Kitasatosporales</taxon>
        <taxon>Streptomycetaceae</taxon>
        <taxon>Streptomyces</taxon>
    </lineage>
</organism>
<dbReference type="EMBL" id="BAAASG010000016">
    <property type="protein sequence ID" value="GAA2510371.1"/>
    <property type="molecule type" value="Genomic_DNA"/>
</dbReference>
<evidence type="ECO:0000313" key="4">
    <source>
        <dbReference type="Proteomes" id="UP001501777"/>
    </source>
</evidence>
<dbReference type="RefSeq" id="WP_344404497.1">
    <property type="nucleotide sequence ID" value="NZ_BAAASG010000016.1"/>
</dbReference>
<feature type="compositionally biased region" description="Low complexity" evidence="1">
    <location>
        <begin position="136"/>
        <end position="150"/>
    </location>
</feature>
<evidence type="ECO:0000256" key="2">
    <source>
        <dbReference type="SAM" id="Phobius"/>
    </source>
</evidence>
<sequence length="255" mass="26013">MGERQSDGSAPGGRRRVHPGGTLSGTEDWPAGPVLEGLLADAMRAGALDADAEQRAVAAFRAARDAGALRARTRRRDDWRPREHGRTRRSLRATLTLALAGLTMGGVAFAAIGSVGGASHDDGQAARQRRHAPAVPSATASGTPGAAATPDQPETAKDTEAHCRAYEKKVDGNGKALDSAAWQRLIAAAGGEANVTAYCAEQLGQSTATPEPGKDDRTAKAENTAKAGNKGKGDGSGKSGKPEKSTGKASGKSGN</sequence>
<keyword evidence="4" id="KW-1185">Reference proteome</keyword>
<feature type="region of interest" description="Disordered" evidence="1">
    <location>
        <begin position="1"/>
        <end position="31"/>
    </location>
</feature>